<evidence type="ECO:0000256" key="12">
    <source>
        <dbReference type="ARBA" id="ARBA00029757"/>
    </source>
</evidence>
<dbReference type="CDD" id="cd01983">
    <property type="entry name" value="SIMIBI"/>
    <property type="match status" value="1"/>
</dbReference>
<dbReference type="GO" id="GO:0005524">
    <property type="term" value="F:ATP binding"/>
    <property type="evidence" value="ECO:0007669"/>
    <property type="project" value="UniProtKB-UniRule"/>
</dbReference>
<evidence type="ECO:0000256" key="10">
    <source>
        <dbReference type="ARBA" id="ARBA00022840"/>
    </source>
</evidence>
<reference evidence="15" key="1">
    <citation type="submission" date="2016-05" db="EMBL/GenBank/DDBJ databases">
        <title>Draft genome of Corynebacterium afermentans subsp. afermentans LCDC 88199T.</title>
        <authorList>
            <person name="Bernier A.-M."/>
            <person name="Bernard K."/>
        </authorList>
    </citation>
    <scope>NUCLEOTIDE SEQUENCE [LARGE SCALE GENOMIC DNA]</scope>
    <source>
        <strain evidence="15">NML02-A-017</strain>
    </source>
</reference>
<dbReference type="GO" id="GO:0009245">
    <property type="term" value="P:lipid A biosynthetic process"/>
    <property type="evidence" value="ECO:0007669"/>
    <property type="project" value="UniProtKB-UniRule"/>
</dbReference>
<evidence type="ECO:0000256" key="3">
    <source>
        <dbReference type="ARBA" id="ARBA00012071"/>
    </source>
</evidence>
<comment type="similarity">
    <text evidence="13">Belongs to the LpxK family.</text>
</comment>
<evidence type="ECO:0000313" key="15">
    <source>
        <dbReference type="Proteomes" id="UP000077885"/>
    </source>
</evidence>
<evidence type="ECO:0000256" key="6">
    <source>
        <dbReference type="ARBA" id="ARBA00022556"/>
    </source>
</evidence>
<dbReference type="Proteomes" id="UP000077885">
    <property type="component" value="Unassembled WGS sequence"/>
</dbReference>
<dbReference type="NCBIfam" id="TIGR00682">
    <property type="entry name" value="lpxK"/>
    <property type="match status" value="1"/>
</dbReference>
<sequence length="343" mass="37566">MLHRLIERHWRKPNPLLTPLLRPLARLFGVLAARRREGYLKGRKPSEKLPVPVVVVGNIQAGGSGKTPVVQALARALQERGIRPGIISRGYGRTGRGVHVLTNESTAAQAGDEPLLLHRSTGAPAAVGSRRAEAGRALLAAHPEVQIIIADDGLQHYALQRDFELAVFPAAEVGRRLDLLPHGNLREPLQRLESVNAVLLANSTPESPAPDWRLPPEVLLCRSCLQCGNIYRLHRPHELLPAGYLKNRRVIAAAAIAKPERFFAELSRLGIEPVQHIALPDHAAWQVAGLPEADSYIVTEKDAVKLAADTAREVWVLPVRAELPEELVQAIIRRCLPGLIEAT</sequence>
<dbReference type="GO" id="GO:0005886">
    <property type="term" value="C:plasma membrane"/>
    <property type="evidence" value="ECO:0007669"/>
    <property type="project" value="TreeGrafter"/>
</dbReference>
<evidence type="ECO:0000256" key="2">
    <source>
        <dbReference type="ARBA" id="ARBA00004870"/>
    </source>
</evidence>
<dbReference type="Pfam" id="PF02606">
    <property type="entry name" value="LpxK"/>
    <property type="match status" value="1"/>
</dbReference>
<feature type="binding site" evidence="13">
    <location>
        <begin position="60"/>
        <end position="67"/>
    </location>
    <ligand>
        <name>ATP</name>
        <dbReference type="ChEBI" id="CHEBI:30616"/>
    </ligand>
</feature>
<dbReference type="PANTHER" id="PTHR42724:SF1">
    <property type="entry name" value="TETRAACYLDISACCHARIDE 4'-KINASE, MITOCHONDRIAL-RELATED"/>
    <property type="match status" value="1"/>
</dbReference>
<keyword evidence="11 13" id="KW-0443">Lipid metabolism</keyword>
<comment type="pathway">
    <text evidence="2 13">Glycolipid biosynthesis; lipid IV(A) biosynthesis; lipid IV(A) from (3R)-3-hydroxytetradecanoyl-[acyl-carrier-protein] and UDP-N-acetyl-alpha-D-glucosamine: step 6/6.</text>
</comment>
<proteinExistence type="inferred from homology"/>
<keyword evidence="7 13" id="KW-0808">Transferase</keyword>
<dbReference type="PANTHER" id="PTHR42724">
    <property type="entry name" value="TETRAACYLDISACCHARIDE 4'-KINASE"/>
    <property type="match status" value="1"/>
</dbReference>
<dbReference type="OrthoDB" id="9766423at2"/>
<evidence type="ECO:0000256" key="1">
    <source>
        <dbReference type="ARBA" id="ARBA00002274"/>
    </source>
</evidence>
<evidence type="ECO:0000256" key="5">
    <source>
        <dbReference type="ARBA" id="ARBA00022516"/>
    </source>
</evidence>
<dbReference type="HAMAP" id="MF_00409">
    <property type="entry name" value="LpxK"/>
    <property type="match status" value="1"/>
</dbReference>
<dbReference type="InterPro" id="IPR003758">
    <property type="entry name" value="LpxK"/>
</dbReference>
<dbReference type="GO" id="GO:0009029">
    <property type="term" value="F:lipid-A 4'-kinase activity"/>
    <property type="evidence" value="ECO:0007669"/>
    <property type="project" value="UniProtKB-UniRule"/>
</dbReference>
<name>A0A1A9RW83_9NEIS</name>
<dbReference type="STRING" id="1795827.A7P95_08850"/>
<protein>
    <recommendedName>
        <fullName evidence="4 13">Tetraacyldisaccharide 4'-kinase</fullName>
        <ecNumber evidence="3 13">2.7.1.130</ecNumber>
    </recommendedName>
    <alternativeName>
        <fullName evidence="12 13">Lipid A 4'-kinase</fullName>
    </alternativeName>
</protein>
<evidence type="ECO:0000313" key="14">
    <source>
        <dbReference type="EMBL" id="OAM26848.1"/>
    </source>
</evidence>
<keyword evidence="6 13" id="KW-0441">Lipid A biosynthesis</keyword>
<dbReference type="EMBL" id="LXSL01000028">
    <property type="protein sequence ID" value="OAM26848.1"/>
    <property type="molecule type" value="Genomic_DNA"/>
</dbReference>
<keyword evidence="9 13" id="KW-0418">Kinase</keyword>
<keyword evidence="15" id="KW-1185">Reference proteome</keyword>
<dbReference type="SUPFAM" id="SSF52540">
    <property type="entry name" value="P-loop containing nucleoside triphosphate hydrolases"/>
    <property type="match status" value="1"/>
</dbReference>
<accession>A0A1A9RW83</accession>
<dbReference type="EC" id="2.7.1.130" evidence="3 13"/>
<evidence type="ECO:0000256" key="7">
    <source>
        <dbReference type="ARBA" id="ARBA00022679"/>
    </source>
</evidence>
<comment type="function">
    <text evidence="1 13">Transfers the gamma-phosphate of ATP to the 4'-position of a tetraacyldisaccharide 1-phosphate intermediate (termed DS-1-P) to form tetraacyldisaccharide 1,4'-bis-phosphate (lipid IVA).</text>
</comment>
<keyword evidence="10 13" id="KW-0067">ATP-binding</keyword>
<evidence type="ECO:0000256" key="4">
    <source>
        <dbReference type="ARBA" id="ARBA00016436"/>
    </source>
</evidence>
<dbReference type="GO" id="GO:0009244">
    <property type="term" value="P:lipopolysaccharide core region biosynthetic process"/>
    <property type="evidence" value="ECO:0007669"/>
    <property type="project" value="TreeGrafter"/>
</dbReference>
<organism evidence="14 15">
    <name type="scientific">Eikenella longinqua</name>
    <dbReference type="NCBI Taxonomy" id="1795827"/>
    <lineage>
        <taxon>Bacteria</taxon>
        <taxon>Pseudomonadati</taxon>
        <taxon>Pseudomonadota</taxon>
        <taxon>Betaproteobacteria</taxon>
        <taxon>Neisseriales</taxon>
        <taxon>Neisseriaceae</taxon>
        <taxon>Eikenella</taxon>
    </lineage>
</organism>
<dbReference type="InterPro" id="IPR027417">
    <property type="entry name" value="P-loop_NTPase"/>
</dbReference>
<keyword evidence="8 13" id="KW-0547">Nucleotide-binding</keyword>
<dbReference type="UniPathway" id="UPA00359">
    <property type="reaction ID" value="UER00482"/>
</dbReference>
<evidence type="ECO:0000256" key="11">
    <source>
        <dbReference type="ARBA" id="ARBA00023098"/>
    </source>
</evidence>
<evidence type="ECO:0000256" key="9">
    <source>
        <dbReference type="ARBA" id="ARBA00022777"/>
    </source>
</evidence>
<comment type="caution">
    <text evidence="14">The sequence shown here is derived from an EMBL/GenBank/DDBJ whole genome shotgun (WGS) entry which is preliminary data.</text>
</comment>
<dbReference type="AlphaFoldDB" id="A0A1A9RW83"/>
<gene>
    <name evidence="13" type="primary">lpxK</name>
    <name evidence="14" type="ORF">A7P95_08850</name>
</gene>
<dbReference type="RefSeq" id="WP_067594152.1">
    <property type="nucleotide sequence ID" value="NZ_LXSL01000028.1"/>
</dbReference>
<keyword evidence="5 13" id="KW-0444">Lipid biosynthesis</keyword>
<evidence type="ECO:0000256" key="13">
    <source>
        <dbReference type="HAMAP-Rule" id="MF_00409"/>
    </source>
</evidence>
<comment type="catalytic activity">
    <reaction evidence="13">
        <text>a lipid A disaccharide + ATP = a lipid IVA + ADP + H(+)</text>
        <dbReference type="Rhea" id="RHEA:67840"/>
        <dbReference type="ChEBI" id="CHEBI:15378"/>
        <dbReference type="ChEBI" id="CHEBI:30616"/>
        <dbReference type="ChEBI" id="CHEBI:176343"/>
        <dbReference type="ChEBI" id="CHEBI:176425"/>
        <dbReference type="ChEBI" id="CHEBI:456216"/>
        <dbReference type="EC" id="2.7.1.130"/>
    </reaction>
</comment>
<evidence type="ECO:0000256" key="8">
    <source>
        <dbReference type="ARBA" id="ARBA00022741"/>
    </source>
</evidence>